<keyword evidence="2" id="KW-1185">Reference proteome</keyword>
<evidence type="ECO:0000313" key="2">
    <source>
        <dbReference type="Proteomes" id="UP000789920"/>
    </source>
</evidence>
<feature type="non-terminal residue" evidence="1">
    <location>
        <position position="1"/>
    </location>
</feature>
<proteinExistence type="predicted"/>
<accession>A0ACA9SA08</accession>
<organism evidence="1 2">
    <name type="scientific">Racocetra persica</name>
    <dbReference type="NCBI Taxonomy" id="160502"/>
    <lineage>
        <taxon>Eukaryota</taxon>
        <taxon>Fungi</taxon>
        <taxon>Fungi incertae sedis</taxon>
        <taxon>Mucoromycota</taxon>
        <taxon>Glomeromycotina</taxon>
        <taxon>Glomeromycetes</taxon>
        <taxon>Diversisporales</taxon>
        <taxon>Gigasporaceae</taxon>
        <taxon>Racocetra</taxon>
    </lineage>
</organism>
<sequence length="74" mass="8612">VSYLQFIKTFLLCNQITSENKYLKDNITNYNHDKSNKDNLDTQDYSENKVHPKDDTANNLNEPNSNNEFAALNE</sequence>
<reference evidence="1" key="1">
    <citation type="submission" date="2021-06" db="EMBL/GenBank/DDBJ databases">
        <authorList>
            <person name="Kallberg Y."/>
            <person name="Tangrot J."/>
            <person name="Rosling A."/>
        </authorList>
    </citation>
    <scope>NUCLEOTIDE SEQUENCE</scope>
    <source>
        <strain evidence="1">MA461A</strain>
    </source>
</reference>
<evidence type="ECO:0000313" key="1">
    <source>
        <dbReference type="EMBL" id="CAG8832121.1"/>
    </source>
</evidence>
<name>A0ACA9SA08_9GLOM</name>
<protein>
    <submittedName>
        <fullName evidence="1">15416_t:CDS:1</fullName>
    </submittedName>
</protein>
<dbReference type="EMBL" id="CAJVQC010102913">
    <property type="protein sequence ID" value="CAG8832121.1"/>
    <property type="molecule type" value="Genomic_DNA"/>
</dbReference>
<gene>
    <name evidence="1" type="ORF">RPERSI_LOCUS28356</name>
</gene>
<dbReference type="Proteomes" id="UP000789920">
    <property type="component" value="Unassembled WGS sequence"/>
</dbReference>
<comment type="caution">
    <text evidence="1">The sequence shown here is derived from an EMBL/GenBank/DDBJ whole genome shotgun (WGS) entry which is preliminary data.</text>
</comment>
<feature type="non-terminal residue" evidence="1">
    <location>
        <position position="74"/>
    </location>
</feature>